<proteinExistence type="predicted"/>
<evidence type="ECO:0000313" key="1">
    <source>
        <dbReference type="EMBL" id="ASD52164.1"/>
    </source>
</evidence>
<sequence length="66" mass="7583">METAMSISRHSHEFKIDSLNEELIEYMADHNIKLISVEPLHTGLYVTVKGLANNISKLKQVLLDRF</sequence>
<reference evidence="1 2" key="1">
    <citation type="submission" date="2017-04" db="EMBL/GenBank/DDBJ databases">
        <title>Isolation of lytic bacteriophages infecting Pseudomonas strains for biocontrol of fish and shrimp spoilage during chilled storage.</title>
        <authorList>
            <person name="Yang Z."/>
            <person name="Tao X."/>
            <person name="Gao L."/>
            <person name="Rao S."/>
        </authorList>
    </citation>
    <scope>NUCLEOTIDE SEQUENCE [LARGE SCALE GENOMIC DNA]</scope>
</reference>
<dbReference type="Proteomes" id="UP000247773">
    <property type="component" value="Genome"/>
</dbReference>
<evidence type="ECO:0000313" key="2">
    <source>
        <dbReference type="Proteomes" id="UP000247773"/>
    </source>
</evidence>
<gene>
    <name evidence="1" type="ORF">PspYZU05_212</name>
</gene>
<protein>
    <submittedName>
        <fullName evidence="1">Uncharacterized protein</fullName>
    </submittedName>
</protein>
<accession>A0A2U7NJN3</accession>
<organism evidence="1 2">
    <name type="scientific">Pseudomonas phage PspYZU05</name>
    <dbReference type="NCBI Taxonomy" id="1983556"/>
    <lineage>
        <taxon>Viruses</taxon>
        <taxon>Duplodnaviria</taxon>
        <taxon>Heunggongvirae</taxon>
        <taxon>Uroviricota</taxon>
        <taxon>Caudoviricetes</taxon>
        <taxon>Pantevenvirales</taxon>
        <taxon>Straboviridae</taxon>
        <taxon>Jiangsuvirus</taxon>
        <taxon>Jiangsuvirus pspyzu05</taxon>
    </lineage>
</organism>
<dbReference type="EMBL" id="KY971610">
    <property type="protein sequence ID" value="ASD52164.1"/>
    <property type="molecule type" value="Genomic_DNA"/>
</dbReference>
<name>A0A2U7NJN3_9CAUD</name>
<keyword evidence="2" id="KW-1185">Reference proteome</keyword>